<dbReference type="Proteomes" id="UP000094526">
    <property type="component" value="Unassembled WGS sequence"/>
</dbReference>
<dbReference type="EMBL" id="LGRB01000016">
    <property type="protein sequence ID" value="OCT46366.1"/>
    <property type="molecule type" value="Genomic_DNA"/>
</dbReference>
<gene>
    <name evidence="2" type="ORF">CLCR_01179</name>
</gene>
<dbReference type="VEuPathDB" id="FungiDB:CLCR_01179"/>
<sequence>MHSIRPRGDEEVHTSRRPANHITRVYRGRANWARLLLALFDLALESRFSRVTKPVAQYCTPGGTRDALVCMPYAPEGYAIDQDTTYPSHTRHSIIRSFATCLPTKSSSECSAYKIPSSSLLALDMARAMQHVEFRSRNISRNAAVANLMDIFKALKVVENIPASMKRKLKDATHSLYCPRLRYYEAKRKAQEWSGRRRIVYAPEEDAYDTASESESDFDSDSDSQSDANADACTEEETDDDFNRLDDFDTEEFLPFDELMEQTLNSRFKPSPSPYTTQSGRSIVTGNQENTATSALSISISLPSQLRQTVLEVVIFLVEECSYAFNHLLITSNKENFRLPPRLPLEPRHPQDPPPHLLELGQLPFSTPLPSVIRTQKYSHAFDIFLFIIDPV</sequence>
<evidence type="ECO:0000256" key="1">
    <source>
        <dbReference type="SAM" id="MobiDB-lite"/>
    </source>
</evidence>
<protein>
    <submittedName>
        <fullName evidence="2">Uncharacterized protein</fullName>
    </submittedName>
</protein>
<reference evidence="3" key="1">
    <citation type="submission" date="2015-07" db="EMBL/GenBank/DDBJ databases">
        <authorList>
            <person name="Teixeira M.M."/>
            <person name="Souza R.C."/>
            <person name="Almeida L.G."/>
            <person name="Vicente V.A."/>
            <person name="de Hoog S."/>
            <person name="Bocca A.L."/>
            <person name="de Almeida S.R."/>
            <person name="Vasconcelos A.T."/>
            <person name="Felipe M.S."/>
        </authorList>
    </citation>
    <scope>NUCLEOTIDE SEQUENCE [LARGE SCALE GENOMIC DNA]</scope>
    <source>
        <strain evidence="3">KSF</strain>
    </source>
</reference>
<comment type="caution">
    <text evidence="2">The sequence shown here is derived from an EMBL/GenBank/DDBJ whole genome shotgun (WGS) entry which is preliminary data.</text>
</comment>
<proteinExistence type="predicted"/>
<evidence type="ECO:0000313" key="2">
    <source>
        <dbReference type="EMBL" id="OCT46366.1"/>
    </source>
</evidence>
<keyword evidence="3" id="KW-1185">Reference proteome</keyword>
<dbReference type="AlphaFoldDB" id="A0A1C1CD37"/>
<name>A0A1C1CD37_9EURO</name>
<organism evidence="2 3">
    <name type="scientific">Cladophialophora carrionii</name>
    <dbReference type="NCBI Taxonomy" id="86049"/>
    <lineage>
        <taxon>Eukaryota</taxon>
        <taxon>Fungi</taxon>
        <taxon>Dikarya</taxon>
        <taxon>Ascomycota</taxon>
        <taxon>Pezizomycotina</taxon>
        <taxon>Eurotiomycetes</taxon>
        <taxon>Chaetothyriomycetidae</taxon>
        <taxon>Chaetothyriales</taxon>
        <taxon>Herpotrichiellaceae</taxon>
        <taxon>Cladophialophora</taxon>
    </lineage>
</organism>
<feature type="region of interest" description="Disordered" evidence="1">
    <location>
        <begin position="204"/>
        <end position="241"/>
    </location>
</feature>
<evidence type="ECO:0000313" key="3">
    <source>
        <dbReference type="Proteomes" id="UP000094526"/>
    </source>
</evidence>
<feature type="compositionally biased region" description="Acidic residues" evidence="1">
    <location>
        <begin position="204"/>
        <end position="224"/>
    </location>
</feature>
<accession>A0A1C1CD37</accession>